<protein>
    <submittedName>
        <fullName evidence="3">Antirepressor regulating drug resistance protein</fullName>
    </submittedName>
</protein>
<dbReference type="STRING" id="646529.Desaci_0571"/>
<evidence type="ECO:0000259" key="2">
    <source>
        <dbReference type="Pfam" id="PF05569"/>
    </source>
</evidence>
<keyword evidence="1" id="KW-1133">Transmembrane helix</keyword>
<dbReference type="KEGG" id="dai:Desaci_0571"/>
<feature type="transmembrane region" description="Helical" evidence="1">
    <location>
        <begin position="301"/>
        <end position="321"/>
    </location>
</feature>
<dbReference type="eggNOG" id="COG0501">
    <property type="taxonomic scope" value="Bacteria"/>
</dbReference>
<feature type="transmembrane region" description="Helical" evidence="1">
    <location>
        <begin position="44"/>
        <end position="61"/>
    </location>
</feature>
<dbReference type="PANTHER" id="PTHR34978">
    <property type="entry name" value="POSSIBLE SENSOR-TRANSDUCER PROTEIN BLAR"/>
    <property type="match status" value="1"/>
</dbReference>
<dbReference type="HOGENOM" id="CLU_834028_0_0_9"/>
<evidence type="ECO:0000313" key="3">
    <source>
        <dbReference type="EMBL" id="AFM39635.1"/>
    </source>
</evidence>
<accession>I4D1G1</accession>
<keyword evidence="4" id="KW-1185">Reference proteome</keyword>
<sequence length="335" mass="38821">MNHYLGIFLIYPYFRQVILDSIFTFGLIWVMVRVFSFKEARLQAAVYSAPLLVPVLLPFIPDSRLYWGPFMLIQNLHWGQFTEFKWLVTVCYLPFIVAVLQLLISYLAYRRMLSGCREVTVENAPQLFAHLDPLVRKTGIAKLQVYILPPERGVQIFVSGIRRPLLVISPLLLSALSDSELQAVLAHELAHLVRRDQIASMVTFLLRSLMFYNPLLYPLVKWLKEEREKAADALATRWTKKPFALAGGLVKVTKLMLEQRPLYTSYGLSTIELTSGGALRERVRLLLDQTNEPRKEMPKRIWFFLGLLFTLEIAFAHWALLPLNQHFSCVLWQFH</sequence>
<evidence type="ECO:0000256" key="1">
    <source>
        <dbReference type="SAM" id="Phobius"/>
    </source>
</evidence>
<dbReference type="AlphaFoldDB" id="I4D1G1"/>
<gene>
    <name evidence="3" type="ordered locus">Desaci_0571</name>
</gene>
<dbReference type="Proteomes" id="UP000002892">
    <property type="component" value="Chromosome"/>
</dbReference>
<dbReference type="Gene3D" id="3.30.2010.10">
    <property type="entry name" value="Metalloproteases ('zincins'), catalytic domain"/>
    <property type="match status" value="1"/>
</dbReference>
<dbReference type="CDD" id="cd07341">
    <property type="entry name" value="M56_BlaR1_MecR1_like"/>
    <property type="match status" value="1"/>
</dbReference>
<dbReference type="PANTHER" id="PTHR34978:SF3">
    <property type="entry name" value="SLR0241 PROTEIN"/>
    <property type="match status" value="1"/>
</dbReference>
<evidence type="ECO:0000313" key="4">
    <source>
        <dbReference type="Proteomes" id="UP000002892"/>
    </source>
</evidence>
<dbReference type="InterPro" id="IPR052173">
    <property type="entry name" value="Beta-lactam_resp_regulator"/>
</dbReference>
<keyword evidence="1" id="KW-0472">Membrane</keyword>
<feature type="transmembrane region" description="Helical" evidence="1">
    <location>
        <begin position="86"/>
        <end position="109"/>
    </location>
</feature>
<keyword evidence="1" id="KW-0812">Transmembrane</keyword>
<name>I4D1G1_DESAJ</name>
<dbReference type="Pfam" id="PF05569">
    <property type="entry name" value="Peptidase_M56"/>
    <property type="match status" value="1"/>
</dbReference>
<dbReference type="RefSeq" id="WP_014825647.1">
    <property type="nucleotide sequence ID" value="NC_018068.1"/>
</dbReference>
<feature type="domain" description="Peptidase M56" evidence="2">
    <location>
        <begin position="117"/>
        <end position="234"/>
    </location>
</feature>
<dbReference type="EMBL" id="CP003639">
    <property type="protein sequence ID" value="AFM39635.1"/>
    <property type="molecule type" value="Genomic_DNA"/>
</dbReference>
<organism evidence="3 4">
    <name type="scientific">Desulfosporosinus acidiphilus (strain DSM 22704 / JCM 16185 / SJ4)</name>
    <dbReference type="NCBI Taxonomy" id="646529"/>
    <lineage>
        <taxon>Bacteria</taxon>
        <taxon>Bacillati</taxon>
        <taxon>Bacillota</taxon>
        <taxon>Clostridia</taxon>
        <taxon>Eubacteriales</taxon>
        <taxon>Desulfitobacteriaceae</taxon>
        <taxon>Desulfosporosinus</taxon>
    </lineage>
</organism>
<proteinExistence type="predicted"/>
<dbReference type="InterPro" id="IPR008756">
    <property type="entry name" value="Peptidase_M56"/>
</dbReference>
<dbReference type="OrthoDB" id="15218at2"/>
<reference evidence="3 4" key="1">
    <citation type="journal article" date="2012" name="J. Bacteriol.">
        <title>Complete genome sequences of Desulfosporosinus orientis DSM765T, Desulfosporosinus youngiae DSM17734T, Desulfosporosinus meridiei DSM13257T, and Desulfosporosinus acidiphilus DSM22704T.</title>
        <authorList>
            <person name="Pester M."/>
            <person name="Brambilla E."/>
            <person name="Alazard D."/>
            <person name="Rattei T."/>
            <person name="Weinmaier T."/>
            <person name="Han J."/>
            <person name="Lucas S."/>
            <person name="Lapidus A."/>
            <person name="Cheng J.F."/>
            <person name="Goodwin L."/>
            <person name="Pitluck S."/>
            <person name="Peters L."/>
            <person name="Ovchinnikova G."/>
            <person name="Teshima H."/>
            <person name="Detter J.C."/>
            <person name="Han C.S."/>
            <person name="Tapia R."/>
            <person name="Land M.L."/>
            <person name="Hauser L."/>
            <person name="Kyrpides N.C."/>
            <person name="Ivanova N.N."/>
            <person name="Pagani I."/>
            <person name="Huntmann M."/>
            <person name="Wei C.L."/>
            <person name="Davenport K.W."/>
            <person name="Daligault H."/>
            <person name="Chain P.S."/>
            <person name="Chen A."/>
            <person name="Mavromatis K."/>
            <person name="Markowitz V."/>
            <person name="Szeto E."/>
            <person name="Mikhailova N."/>
            <person name="Pati A."/>
            <person name="Wagner M."/>
            <person name="Woyke T."/>
            <person name="Ollivier B."/>
            <person name="Klenk H.P."/>
            <person name="Spring S."/>
            <person name="Loy A."/>
        </authorList>
    </citation>
    <scope>NUCLEOTIDE SEQUENCE [LARGE SCALE GENOMIC DNA]</scope>
    <source>
        <strain evidence="4">DSM 22704 / JCM 16185 / SJ4</strain>
    </source>
</reference>
<feature type="transmembrane region" description="Helical" evidence="1">
    <location>
        <begin position="13"/>
        <end position="32"/>
    </location>
</feature>